<dbReference type="EMBL" id="CABFOC020000007">
    <property type="protein sequence ID" value="CAH0044781.1"/>
    <property type="molecule type" value="Genomic_DNA"/>
</dbReference>
<keyword evidence="4" id="KW-1185">Reference proteome</keyword>
<evidence type="ECO:0000313" key="4">
    <source>
        <dbReference type="Proteomes" id="UP000775872"/>
    </source>
</evidence>
<dbReference type="OrthoDB" id="5061036at2759"/>
<feature type="region of interest" description="Disordered" evidence="1">
    <location>
        <begin position="154"/>
        <end position="182"/>
    </location>
</feature>
<feature type="compositionally biased region" description="Polar residues" evidence="1">
    <location>
        <begin position="165"/>
        <end position="177"/>
    </location>
</feature>
<evidence type="ECO:0000313" key="3">
    <source>
        <dbReference type="EMBL" id="CAH0044781.1"/>
    </source>
</evidence>
<reference evidence="4" key="1">
    <citation type="submission" date="2019-06" db="EMBL/GenBank/DDBJ databases">
        <authorList>
            <person name="Broberg M."/>
        </authorList>
    </citation>
    <scope>NUCLEOTIDE SEQUENCE [LARGE SCALE GENOMIC DNA]</scope>
</reference>
<organism evidence="3 4">
    <name type="scientific">Clonostachys solani</name>
    <dbReference type="NCBI Taxonomy" id="160281"/>
    <lineage>
        <taxon>Eukaryota</taxon>
        <taxon>Fungi</taxon>
        <taxon>Dikarya</taxon>
        <taxon>Ascomycota</taxon>
        <taxon>Pezizomycotina</taxon>
        <taxon>Sordariomycetes</taxon>
        <taxon>Hypocreomycetidae</taxon>
        <taxon>Hypocreales</taxon>
        <taxon>Bionectriaceae</taxon>
        <taxon>Clonostachys</taxon>
    </lineage>
</organism>
<evidence type="ECO:0000259" key="2">
    <source>
        <dbReference type="Pfam" id="PF20150"/>
    </source>
</evidence>
<name>A0A9N9W3L0_9HYPO</name>
<dbReference type="Proteomes" id="UP000775872">
    <property type="component" value="Unassembled WGS sequence"/>
</dbReference>
<dbReference type="InterPro" id="IPR045518">
    <property type="entry name" value="2EXR"/>
</dbReference>
<comment type="caution">
    <text evidence="3">The sequence shown here is derived from an EMBL/GenBank/DDBJ whole genome shotgun (WGS) entry which is preliminary data.</text>
</comment>
<dbReference type="AlphaFoldDB" id="A0A9N9W3L0"/>
<sequence length="339" mass="38441">MADKFTIFTQLPPELQTQIWHAAIPPLDDRQIRVAIHYKASVTKHSCYVETGQFCGRHGTCERPVDEDNPWEGAFCMTDGYFALAPDFSGMNSPFRKLLCTLQLACRGSCQVVRQRYPAVMRIYAEKWHPGVRVRSLRCDPANDVLIVMNASSETDTHVRPGQEQHASSNISTLTQTQERKFPRDRQQFRNFRRVLSSFERAAFRHVDEELLRTLSIDPPAPGGPSLSPVTGDDLQTLSLYMESMGNFYLWLDPDSFPEVQISGRKRIEDISIFSEGDSGNPGLIYDQSMAVLDSYKISAKAARDHYVATADHWTPKPRDIDKVGCYIPAMWVGLITFE</sequence>
<evidence type="ECO:0000256" key="1">
    <source>
        <dbReference type="SAM" id="MobiDB-lite"/>
    </source>
</evidence>
<feature type="domain" description="2EXR" evidence="2">
    <location>
        <begin position="5"/>
        <end position="146"/>
    </location>
</feature>
<dbReference type="Pfam" id="PF20150">
    <property type="entry name" value="2EXR"/>
    <property type="match status" value="1"/>
</dbReference>
<gene>
    <name evidence="3" type="ORF">CSOL1703_00010520</name>
</gene>
<reference evidence="3 4" key="2">
    <citation type="submission" date="2021-10" db="EMBL/GenBank/DDBJ databases">
        <authorList>
            <person name="Piombo E."/>
        </authorList>
    </citation>
    <scope>NUCLEOTIDE SEQUENCE [LARGE SCALE GENOMIC DNA]</scope>
</reference>
<proteinExistence type="predicted"/>
<accession>A0A9N9W3L0</accession>
<protein>
    <recommendedName>
        <fullName evidence="2">2EXR domain-containing protein</fullName>
    </recommendedName>
</protein>